<dbReference type="EMBL" id="JWZT01004691">
    <property type="protein sequence ID" value="KII63353.1"/>
    <property type="molecule type" value="Genomic_DNA"/>
</dbReference>
<keyword evidence="3" id="KW-1185">Reference proteome</keyword>
<organism evidence="2 3">
    <name type="scientific">Thelohanellus kitauei</name>
    <name type="common">Myxosporean</name>
    <dbReference type="NCBI Taxonomy" id="669202"/>
    <lineage>
        <taxon>Eukaryota</taxon>
        <taxon>Metazoa</taxon>
        <taxon>Cnidaria</taxon>
        <taxon>Myxozoa</taxon>
        <taxon>Myxosporea</taxon>
        <taxon>Bivalvulida</taxon>
        <taxon>Platysporina</taxon>
        <taxon>Myxobolidae</taxon>
        <taxon>Thelohanellus</taxon>
    </lineage>
</organism>
<proteinExistence type="predicted"/>
<feature type="domain" description="WH2" evidence="1">
    <location>
        <begin position="117"/>
        <end position="134"/>
    </location>
</feature>
<dbReference type="InterPro" id="IPR003124">
    <property type="entry name" value="WH2_dom"/>
</dbReference>
<gene>
    <name evidence="2" type="ORF">RF11_06269</name>
</gene>
<dbReference type="AlphaFoldDB" id="A0A0C2IDD7"/>
<sequence length="186" mass="20300">MNDREAQKQIKQLVEECGGIEIVIDQINKMNDVMPTQTLADTSNIQIPEPQHCTDESSGSLHSSSKSLAIEPENAVAGPPPPPPLPDFSAVHENIENIAPKVETRTEAAPVVINPPNKSNLLDQIHKGIALKKLDKDTIEADELAKSQNLNPMLMHLQNRLNAMRLNVADEADGEDSGEESDSWEG</sequence>
<comment type="caution">
    <text evidence="2">The sequence shown here is derived from an EMBL/GenBank/DDBJ whole genome shotgun (WGS) entry which is preliminary data.</text>
</comment>
<evidence type="ECO:0000259" key="1">
    <source>
        <dbReference type="PROSITE" id="PS51082"/>
    </source>
</evidence>
<dbReference type="Proteomes" id="UP000031668">
    <property type="component" value="Unassembled WGS sequence"/>
</dbReference>
<reference evidence="2 3" key="1">
    <citation type="journal article" date="2014" name="Genome Biol. Evol.">
        <title>The genome of the myxosporean Thelohanellus kitauei shows adaptations to nutrient acquisition within its fish host.</title>
        <authorList>
            <person name="Yang Y."/>
            <person name="Xiong J."/>
            <person name="Zhou Z."/>
            <person name="Huo F."/>
            <person name="Miao W."/>
            <person name="Ran C."/>
            <person name="Liu Y."/>
            <person name="Zhang J."/>
            <person name="Feng J."/>
            <person name="Wang M."/>
            <person name="Wang M."/>
            <person name="Wang L."/>
            <person name="Yao B."/>
        </authorList>
    </citation>
    <scope>NUCLEOTIDE SEQUENCE [LARGE SCALE GENOMIC DNA]</scope>
    <source>
        <strain evidence="2">Wuqing</strain>
    </source>
</reference>
<dbReference type="GO" id="GO:0003779">
    <property type="term" value="F:actin binding"/>
    <property type="evidence" value="ECO:0007669"/>
    <property type="project" value="InterPro"/>
</dbReference>
<evidence type="ECO:0000313" key="2">
    <source>
        <dbReference type="EMBL" id="KII63353.1"/>
    </source>
</evidence>
<evidence type="ECO:0000313" key="3">
    <source>
        <dbReference type="Proteomes" id="UP000031668"/>
    </source>
</evidence>
<accession>A0A0C2IDD7</accession>
<dbReference type="PROSITE" id="PS51082">
    <property type="entry name" value="WH2"/>
    <property type="match status" value="1"/>
</dbReference>
<name>A0A0C2IDD7_THEKT</name>
<protein>
    <recommendedName>
        <fullName evidence="1">WH2 domain-containing protein</fullName>
    </recommendedName>
</protein>